<dbReference type="AlphaFoldDB" id="A0A292Q319"/>
<dbReference type="EMBL" id="LN890966">
    <property type="protein sequence ID" value="CUS13834.1"/>
    <property type="molecule type" value="Genomic_DNA"/>
</dbReference>
<dbReference type="Proteomes" id="UP001412239">
    <property type="component" value="Unassembled WGS sequence"/>
</dbReference>
<organism evidence="1 2">
    <name type="scientific">Tuber aestivum</name>
    <name type="common">summer truffle</name>
    <dbReference type="NCBI Taxonomy" id="59557"/>
    <lineage>
        <taxon>Eukaryota</taxon>
        <taxon>Fungi</taxon>
        <taxon>Dikarya</taxon>
        <taxon>Ascomycota</taxon>
        <taxon>Pezizomycotina</taxon>
        <taxon>Pezizomycetes</taxon>
        <taxon>Pezizales</taxon>
        <taxon>Tuberaceae</taxon>
        <taxon>Tuber</taxon>
    </lineage>
</organism>
<evidence type="ECO:0000313" key="2">
    <source>
        <dbReference type="Proteomes" id="UP001412239"/>
    </source>
</evidence>
<evidence type="ECO:0000313" key="1">
    <source>
        <dbReference type="EMBL" id="CUS13834.1"/>
    </source>
</evidence>
<reference evidence="1" key="1">
    <citation type="submission" date="2015-10" db="EMBL/GenBank/DDBJ databases">
        <authorList>
            <person name="Regsiter A."/>
            <person name="william w."/>
        </authorList>
    </citation>
    <scope>NUCLEOTIDE SEQUENCE</scope>
    <source>
        <strain evidence="1">Montdore</strain>
    </source>
</reference>
<gene>
    <name evidence="1" type="ORF">GSTUAT00002045001</name>
</gene>
<accession>A0A292Q319</accession>
<keyword evidence="2" id="KW-1185">Reference proteome</keyword>
<dbReference type="GO" id="GO:0003723">
    <property type="term" value="F:RNA binding"/>
    <property type="evidence" value="ECO:0007669"/>
    <property type="project" value="InterPro"/>
</dbReference>
<sequence length="163" mass="18093">MRKLANLPAMPSGLMRIYITTPFKLYQHTHTTNPRSRTARNLLAKEAVALVHSIGNASEVEFITDLLFPVDEEAAFPAADVISVPGNRVIRISRIEVVGEIAKLARQDGYSAENIIRSGGVYHGMKNEKIFDGMAMVKEWRLVDGKVLLFRVGKGKFTVIQAI</sequence>
<proteinExistence type="predicted"/>
<protein>
    <submittedName>
        <fullName evidence="1">Uncharacterized protein</fullName>
    </submittedName>
</protein>
<dbReference type="InterPro" id="IPR036986">
    <property type="entry name" value="S4_RNA-bd_sf"/>
</dbReference>
<dbReference type="Gene3D" id="3.10.290.10">
    <property type="entry name" value="RNA-binding S4 domain"/>
    <property type="match status" value="1"/>
</dbReference>
<name>A0A292Q319_9PEZI</name>